<dbReference type="EMBL" id="MTBD01000012">
    <property type="protein sequence ID" value="PRP71444.1"/>
    <property type="molecule type" value="Genomic_DNA"/>
</dbReference>
<dbReference type="Pfam" id="PF01032">
    <property type="entry name" value="FecCD"/>
    <property type="match status" value="1"/>
</dbReference>
<evidence type="ECO:0000256" key="1">
    <source>
        <dbReference type="ARBA" id="ARBA00004651"/>
    </source>
</evidence>
<dbReference type="Gene3D" id="1.10.3470.10">
    <property type="entry name" value="ABC transporter involved in vitamin B12 uptake, BtuC"/>
    <property type="match status" value="1"/>
</dbReference>
<comment type="similarity">
    <text evidence="2">Belongs to the binding-protein-dependent transport system permease family. FecCD subfamily.</text>
</comment>
<sequence length="355" mass="37389">MMEHAMAAPAASAISADYRRRLLRRLLLIAVLIGLIFASLTLDVTTGASGLPLSEFWRTLLDPAAADPATAVIVWDIRLPYALIAVAAGLALGLAGAEMQTVLHNPLADPFTLGLQPAAAFGAALALLLGFSLPGVPASWMLPVNAFVFALGSALLLDGVARLTRMAASGVLLFGIALFFSFNALVSLLQFVSTADALQDLVFWLMGSLSRADWPKLGLLFGAFALILPWSMANAWRLTALRLGEDRAASFGIDVRRLRLASLLRASLLTALAVAFVGTIGFIGLIAPHISRRLVGEDHRFYLPVSALTGAAILSLASCATKNLIPGVIVPVGIVTSLVGIPFFITIVLRNGGRT</sequence>
<evidence type="ECO:0000256" key="8">
    <source>
        <dbReference type="SAM" id="Phobius"/>
    </source>
</evidence>
<evidence type="ECO:0000256" key="3">
    <source>
        <dbReference type="ARBA" id="ARBA00022448"/>
    </source>
</evidence>
<comment type="subcellular location">
    <subcellularLocation>
        <location evidence="1">Cell membrane</location>
        <topology evidence="1">Multi-pass membrane protein</topology>
    </subcellularLocation>
</comment>
<dbReference type="AlphaFoldDB" id="A0A2S9X6V6"/>
<feature type="transmembrane region" description="Helical" evidence="8">
    <location>
        <begin position="301"/>
        <end position="321"/>
    </location>
</feature>
<dbReference type="OrthoDB" id="9782305at2"/>
<keyword evidence="4" id="KW-1003">Cell membrane</keyword>
<reference evidence="9 10" key="1">
    <citation type="submission" date="2017-01" db="EMBL/GenBank/DDBJ databases">
        <title>New insights into the genetic diversity of Chromobacterium isolated from tropical freshwater lake.</title>
        <authorList>
            <person name="Santos A.B."/>
            <person name="Nascimento A.M."/>
            <person name="Da Silva P.C."/>
        </authorList>
    </citation>
    <scope>NUCLEOTIDE SEQUENCE [LARGE SCALE GENOMIC DNA]</scope>
    <source>
        <strain evidence="9 10">56AF</strain>
    </source>
</reference>
<feature type="transmembrane region" description="Helical" evidence="8">
    <location>
        <begin position="79"/>
        <end position="99"/>
    </location>
</feature>
<dbReference type="SUPFAM" id="SSF81345">
    <property type="entry name" value="ABC transporter involved in vitamin B12 uptake, BtuC"/>
    <property type="match status" value="1"/>
</dbReference>
<keyword evidence="6 8" id="KW-1133">Transmembrane helix</keyword>
<evidence type="ECO:0000256" key="7">
    <source>
        <dbReference type="ARBA" id="ARBA00023136"/>
    </source>
</evidence>
<feature type="transmembrane region" description="Helical" evidence="8">
    <location>
        <begin position="214"/>
        <end position="233"/>
    </location>
</feature>
<dbReference type="InterPro" id="IPR000522">
    <property type="entry name" value="ABC_transptr_permease_BtuC"/>
</dbReference>
<accession>A0A2S9X6V6</accession>
<dbReference type="CDD" id="cd06550">
    <property type="entry name" value="TM_ABC_iron-siderophores_like"/>
    <property type="match status" value="1"/>
</dbReference>
<feature type="transmembrane region" description="Helical" evidence="8">
    <location>
        <begin position="172"/>
        <end position="194"/>
    </location>
</feature>
<dbReference type="PANTHER" id="PTHR30472:SF25">
    <property type="entry name" value="ABC TRANSPORTER PERMEASE PROTEIN MJ0876-RELATED"/>
    <property type="match status" value="1"/>
</dbReference>
<feature type="transmembrane region" description="Helical" evidence="8">
    <location>
        <begin position="328"/>
        <end position="349"/>
    </location>
</feature>
<evidence type="ECO:0000256" key="2">
    <source>
        <dbReference type="ARBA" id="ARBA00007935"/>
    </source>
</evidence>
<comment type="caution">
    <text evidence="9">The sequence shown here is derived from an EMBL/GenBank/DDBJ whole genome shotgun (WGS) entry which is preliminary data.</text>
</comment>
<dbReference type="FunFam" id="1.10.3470.10:FF:000001">
    <property type="entry name" value="Vitamin B12 ABC transporter permease BtuC"/>
    <property type="match status" value="1"/>
</dbReference>
<organism evidence="9 10">
    <name type="scientific">Chromobacterium amazonense</name>
    <dbReference type="NCBI Taxonomy" id="1382803"/>
    <lineage>
        <taxon>Bacteria</taxon>
        <taxon>Pseudomonadati</taxon>
        <taxon>Pseudomonadota</taxon>
        <taxon>Betaproteobacteria</taxon>
        <taxon>Neisseriales</taxon>
        <taxon>Chromobacteriaceae</taxon>
        <taxon>Chromobacterium</taxon>
    </lineage>
</organism>
<dbReference type="PANTHER" id="PTHR30472">
    <property type="entry name" value="FERRIC ENTEROBACTIN TRANSPORT SYSTEM PERMEASE PROTEIN"/>
    <property type="match status" value="1"/>
</dbReference>
<dbReference type="RefSeq" id="WP_106076238.1">
    <property type="nucleotide sequence ID" value="NZ_MTBD01000012.1"/>
</dbReference>
<dbReference type="GO" id="GO:0005886">
    <property type="term" value="C:plasma membrane"/>
    <property type="evidence" value="ECO:0007669"/>
    <property type="project" value="UniProtKB-SubCell"/>
</dbReference>
<dbReference type="InterPro" id="IPR037294">
    <property type="entry name" value="ABC_BtuC-like"/>
</dbReference>
<evidence type="ECO:0000313" key="9">
    <source>
        <dbReference type="EMBL" id="PRP71444.1"/>
    </source>
</evidence>
<name>A0A2S9X6V6_9NEIS</name>
<evidence type="ECO:0000256" key="5">
    <source>
        <dbReference type="ARBA" id="ARBA00022692"/>
    </source>
</evidence>
<dbReference type="GO" id="GO:0022857">
    <property type="term" value="F:transmembrane transporter activity"/>
    <property type="evidence" value="ECO:0007669"/>
    <property type="project" value="InterPro"/>
</dbReference>
<dbReference type="GO" id="GO:0033214">
    <property type="term" value="P:siderophore-iron import into cell"/>
    <property type="evidence" value="ECO:0007669"/>
    <property type="project" value="TreeGrafter"/>
</dbReference>
<protein>
    <submittedName>
        <fullName evidence="9">Iron-siderophore ABC transporter permease</fullName>
    </submittedName>
</protein>
<keyword evidence="5 8" id="KW-0812">Transmembrane</keyword>
<proteinExistence type="inferred from homology"/>
<feature type="transmembrane region" description="Helical" evidence="8">
    <location>
        <begin position="266"/>
        <end position="289"/>
    </location>
</feature>
<evidence type="ECO:0000256" key="4">
    <source>
        <dbReference type="ARBA" id="ARBA00022475"/>
    </source>
</evidence>
<feature type="transmembrane region" description="Helical" evidence="8">
    <location>
        <begin position="140"/>
        <end position="160"/>
    </location>
</feature>
<keyword evidence="7 8" id="KW-0472">Membrane</keyword>
<keyword evidence="3" id="KW-0813">Transport</keyword>
<feature type="transmembrane region" description="Helical" evidence="8">
    <location>
        <begin position="111"/>
        <end position="134"/>
    </location>
</feature>
<gene>
    <name evidence="9" type="ORF">BUE93_06725</name>
</gene>
<evidence type="ECO:0000256" key="6">
    <source>
        <dbReference type="ARBA" id="ARBA00022989"/>
    </source>
</evidence>
<evidence type="ECO:0000313" key="10">
    <source>
        <dbReference type="Proteomes" id="UP000239469"/>
    </source>
</evidence>
<dbReference type="Proteomes" id="UP000239469">
    <property type="component" value="Unassembled WGS sequence"/>
</dbReference>